<dbReference type="EMBL" id="LSMT01001119">
    <property type="protein sequence ID" value="PFX12955.1"/>
    <property type="molecule type" value="Genomic_DNA"/>
</dbReference>
<keyword evidence="7" id="KW-0505">Motor protein</keyword>
<evidence type="ECO:0000256" key="6">
    <source>
        <dbReference type="ARBA" id="ARBA00023054"/>
    </source>
</evidence>
<evidence type="ECO:0000256" key="2">
    <source>
        <dbReference type="ARBA" id="ARBA00022490"/>
    </source>
</evidence>
<keyword evidence="13" id="KW-1185">Reference proteome</keyword>
<protein>
    <submittedName>
        <fullName evidence="12">Kinesin-like protein KIF20A</fullName>
    </submittedName>
</protein>
<evidence type="ECO:0000259" key="11">
    <source>
        <dbReference type="PROSITE" id="PS50067"/>
    </source>
</evidence>
<dbReference type="InterPro" id="IPR036961">
    <property type="entry name" value="Kinesin_motor_dom_sf"/>
</dbReference>
<evidence type="ECO:0000313" key="13">
    <source>
        <dbReference type="Proteomes" id="UP000225706"/>
    </source>
</evidence>
<dbReference type="PANTHER" id="PTHR47970">
    <property type="entry name" value="KINESIN-LIKE PROTEIN KIF11"/>
    <property type="match status" value="1"/>
</dbReference>
<feature type="coiled-coil region" evidence="10">
    <location>
        <begin position="16"/>
        <end position="88"/>
    </location>
</feature>
<dbReference type="InterPro" id="IPR001752">
    <property type="entry name" value="Kinesin_motor_dom"/>
</dbReference>
<proteinExistence type="inferred from homology"/>
<dbReference type="PANTHER" id="PTHR47970:SF29">
    <property type="entry name" value="KINESIN FAMILY MEMBER 20B"/>
    <property type="match status" value="1"/>
</dbReference>
<evidence type="ECO:0000256" key="8">
    <source>
        <dbReference type="ARBA" id="ARBA00023212"/>
    </source>
</evidence>
<feature type="coiled-coil region" evidence="10">
    <location>
        <begin position="514"/>
        <end position="776"/>
    </location>
</feature>
<sequence>MHEGATTTLRWTEAQTAKLHHEIKQLKENKEEEAATSEAVLEVQTHLNHANEEAAELKQMLKEAGEAFSEKEAEISKLKAALDEQEACIKKTAESERYSKTLSKGDRLKEAGNINTSLMILGKCLEFLRYNQKNPNQTLIIPFRESKQTRLFQGFFCGKGRAAMIVNVNMCASMFDETFHVMRFSAIAKKVTTKPVDLPPPAKKACALAATPRSKPVRPSVPWIKGALHTPAPCDDTLTDVYEDIEEESVIMEPNPYQQQLVDLVKVLQEQMIKEKRKMQTLEIKIPKEVCKERAEQLVPIKEAYSERVKMEVNAVEEKFDRRIELLTQSVKKSRKRARIERAEEDDEEWVPSVFLHAEQTKVRVKSSIDNEENVSRVANDATINVDTQGPVQFSVWVSFAEIYNETIIDLLEPCPTGECKKRTTLRLGDDSNGNPYIKGLREIYVSNAYEAYKILKIDQKNQRIASTKLNQCSSHSHCIFSIKVLRVVDVDHPHVARVSRCEKQEIWEKDAELESVKNESRRSTNELEIELAECNKEIMKFYDDDSLKELEKQLEESTRALDKKKRQVIARNNTIKRLEISLGEKEKLLSEMQKLPKEANLRTKEELKTLRRRLVQAYKEREETKEMMAKMDGTLEETRMELDKLKRENDKKSAKFLKELQEARAEIEAEKEEAKKKDGRIQSLEGKLNSKQLRNACLQTKLDNEKRNVLEKEKAVEEASKEMCNVRSASTIELDETKTRLASMDGKVNELKDELSAAHETTSRLQTEIQRYESQVVPALENKKHPRIEYVEWLRKSRRNRTCPFYFTSGKITYN</sequence>
<dbReference type="GO" id="GO:0008017">
    <property type="term" value="F:microtubule binding"/>
    <property type="evidence" value="ECO:0007669"/>
    <property type="project" value="InterPro"/>
</dbReference>
<dbReference type="GO" id="GO:0005876">
    <property type="term" value="C:spindle microtubule"/>
    <property type="evidence" value="ECO:0007669"/>
    <property type="project" value="TreeGrafter"/>
</dbReference>
<dbReference type="GO" id="GO:0005524">
    <property type="term" value="F:ATP binding"/>
    <property type="evidence" value="ECO:0007669"/>
    <property type="project" value="UniProtKB-KW"/>
</dbReference>
<reference evidence="13" key="1">
    <citation type="journal article" date="2017" name="bioRxiv">
        <title>Comparative analysis of the genomes of Stylophora pistillata and Acropora digitifera provides evidence for extensive differences between species of corals.</title>
        <authorList>
            <person name="Voolstra C.R."/>
            <person name="Li Y."/>
            <person name="Liew Y.J."/>
            <person name="Baumgarten S."/>
            <person name="Zoccola D."/>
            <person name="Flot J.-F."/>
            <person name="Tambutte S."/>
            <person name="Allemand D."/>
            <person name="Aranda M."/>
        </authorList>
    </citation>
    <scope>NUCLEOTIDE SEQUENCE [LARGE SCALE GENOMIC DNA]</scope>
</reference>
<dbReference type="GO" id="GO:0090307">
    <property type="term" value="P:mitotic spindle assembly"/>
    <property type="evidence" value="ECO:0007669"/>
    <property type="project" value="TreeGrafter"/>
</dbReference>
<dbReference type="STRING" id="50429.A0A2B4R9J7"/>
<dbReference type="InterPro" id="IPR047149">
    <property type="entry name" value="KIF11-like"/>
</dbReference>
<organism evidence="12 13">
    <name type="scientific">Stylophora pistillata</name>
    <name type="common">Smooth cauliflower coral</name>
    <dbReference type="NCBI Taxonomy" id="50429"/>
    <lineage>
        <taxon>Eukaryota</taxon>
        <taxon>Metazoa</taxon>
        <taxon>Cnidaria</taxon>
        <taxon>Anthozoa</taxon>
        <taxon>Hexacorallia</taxon>
        <taxon>Scleractinia</taxon>
        <taxon>Astrocoeniina</taxon>
        <taxon>Pocilloporidae</taxon>
        <taxon>Stylophora</taxon>
    </lineage>
</organism>
<feature type="domain" description="Kinesin motor" evidence="11">
    <location>
        <begin position="1"/>
        <end position="191"/>
    </location>
</feature>
<dbReference type="Gene3D" id="3.40.850.10">
    <property type="entry name" value="Kinesin motor domain"/>
    <property type="match status" value="2"/>
</dbReference>
<keyword evidence="6 10" id="KW-0175">Coiled coil</keyword>
<dbReference type="GO" id="GO:0072686">
    <property type="term" value="C:mitotic spindle"/>
    <property type="evidence" value="ECO:0007669"/>
    <property type="project" value="TreeGrafter"/>
</dbReference>
<keyword evidence="3" id="KW-0597">Phosphoprotein</keyword>
<evidence type="ECO:0000256" key="9">
    <source>
        <dbReference type="PROSITE-ProRule" id="PRU00283"/>
    </source>
</evidence>
<keyword evidence="8" id="KW-0206">Cytoskeleton</keyword>
<keyword evidence="4" id="KW-0547">Nucleotide-binding</keyword>
<dbReference type="GO" id="GO:0008574">
    <property type="term" value="F:plus-end-directed microtubule motor activity"/>
    <property type="evidence" value="ECO:0007669"/>
    <property type="project" value="TreeGrafter"/>
</dbReference>
<name>A0A2B4R9J7_STYPI</name>
<feature type="domain" description="Kinesin motor" evidence="11">
    <location>
        <begin position="367"/>
        <end position="487"/>
    </location>
</feature>
<evidence type="ECO:0000256" key="3">
    <source>
        <dbReference type="ARBA" id="ARBA00022553"/>
    </source>
</evidence>
<comment type="subcellular location">
    <subcellularLocation>
        <location evidence="1">Cytoplasm</location>
        <location evidence="1">Cytoskeleton</location>
        <location evidence="1">Spindle</location>
    </subcellularLocation>
</comment>
<dbReference type="GO" id="GO:0005634">
    <property type="term" value="C:nucleus"/>
    <property type="evidence" value="ECO:0007669"/>
    <property type="project" value="TreeGrafter"/>
</dbReference>
<accession>A0A2B4R9J7</accession>
<comment type="caution">
    <text evidence="12">The sequence shown here is derived from an EMBL/GenBank/DDBJ whole genome shotgun (WGS) entry which is preliminary data.</text>
</comment>
<gene>
    <name evidence="12" type="primary">KIF20A</name>
    <name evidence="12" type="ORF">AWC38_SpisGene23010</name>
</gene>
<evidence type="ECO:0000256" key="7">
    <source>
        <dbReference type="ARBA" id="ARBA00023175"/>
    </source>
</evidence>
<evidence type="ECO:0000313" key="12">
    <source>
        <dbReference type="EMBL" id="PFX12955.1"/>
    </source>
</evidence>
<evidence type="ECO:0000256" key="4">
    <source>
        <dbReference type="ARBA" id="ARBA00022741"/>
    </source>
</evidence>
<keyword evidence="2" id="KW-0963">Cytoplasm</keyword>
<keyword evidence="5" id="KW-0067">ATP-binding</keyword>
<evidence type="ECO:0000256" key="10">
    <source>
        <dbReference type="SAM" id="Coils"/>
    </source>
</evidence>
<dbReference type="GO" id="GO:0007018">
    <property type="term" value="P:microtubule-based movement"/>
    <property type="evidence" value="ECO:0007669"/>
    <property type="project" value="InterPro"/>
</dbReference>
<evidence type="ECO:0000256" key="1">
    <source>
        <dbReference type="ARBA" id="ARBA00004186"/>
    </source>
</evidence>
<comment type="similarity">
    <text evidence="9">Belongs to the TRAFAC class myosin-kinesin ATPase superfamily. Kinesin family.</text>
</comment>
<dbReference type="Pfam" id="PF00225">
    <property type="entry name" value="Kinesin"/>
    <property type="match status" value="2"/>
</dbReference>
<dbReference type="SUPFAM" id="SSF52540">
    <property type="entry name" value="P-loop containing nucleoside triphosphate hydrolases"/>
    <property type="match status" value="2"/>
</dbReference>
<dbReference type="SMART" id="SM00129">
    <property type="entry name" value="KISc"/>
    <property type="match status" value="1"/>
</dbReference>
<evidence type="ECO:0000256" key="5">
    <source>
        <dbReference type="ARBA" id="ARBA00022840"/>
    </source>
</evidence>
<dbReference type="GO" id="GO:0051231">
    <property type="term" value="P:spindle elongation"/>
    <property type="evidence" value="ECO:0007669"/>
    <property type="project" value="TreeGrafter"/>
</dbReference>
<dbReference type="AlphaFoldDB" id="A0A2B4R9J7"/>
<dbReference type="InterPro" id="IPR027417">
    <property type="entry name" value="P-loop_NTPase"/>
</dbReference>
<dbReference type="PROSITE" id="PS50067">
    <property type="entry name" value="KINESIN_MOTOR_2"/>
    <property type="match status" value="2"/>
</dbReference>
<dbReference type="Proteomes" id="UP000225706">
    <property type="component" value="Unassembled WGS sequence"/>
</dbReference>
<comment type="caution">
    <text evidence="9">Lacks conserved residue(s) required for the propagation of feature annotation.</text>
</comment>